<dbReference type="InterPro" id="IPR006664">
    <property type="entry name" value="OMP_bac"/>
</dbReference>
<feature type="compositionally biased region" description="Low complexity" evidence="5">
    <location>
        <begin position="241"/>
        <end position="259"/>
    </location>
</feature>
<accession>F0JL62</accession>
<sequence precursor="true">MKKAFLFSLLLTIAACSHVDLSLTDQTKVYTDAPVRKSALQVAVHPKGKQYTPLTAYFHPFIIQQENSDHTALSASFTQIFFNVWTEERLFTTMELAPGYGYEGYSSALETARRRGADLLVTGKVPYFYDGTTLDDSSVTIQVDVFAAGSGTRLWTMLQSASIEQRDPEDFIYFVHETRMSHSPFDQIIRAIARDMAVPLKAWLPDPDATYPYASTPEAVKAGLEAGPSATAQGRDLPPEQTAGTPAAAPAGQPVQGAAARKEPAEDEAPRPGISGVDLNIQFDFDKATIQPASLAVLDALGETLNSPEFKGRSIIVGGHTDASGGAEYNLTLSKQRAEAVKSYLVDKWHINPDLIEAVGFGKSRPLTEGTTAADQQRNRRVEIRLAAQALQ</sequence>
<dbReference type="GO" id="GO:0009279">
    <property type="term" value="C:cell outer membrane"/>
    <property type="evidence" value="ECO:0007669"/>
    <property type="project" value="UniProtKB-SubCell"/>
</dbReference>
<gene>
    <name evidence="8" type="ORF">DND132_3458</name>
</gene>
<dbReference type="HOGENOM" id="CLU_723049_0_0_7"/>
<keyword evidence="2 4" id="KW-0472">Membrane</keyword>
<dbReference type="SMR" id="F0JL62"/>
<dbReference type="CDD" id="cd07185">
    <property type="entry name" value="OmpA_C-like"/>
    <property type="match status" value="1"/>
</dbReference>
<evidence type="ECO:0000256" key="3">
    <source>
        <dbReference type="ARBA" id="ARBA00023237"/>
    </source>
</evidence>
<dbReference type="InterPro" id="IPR050330">
    <property type="entry name" value="Bact_OuterMem_StrucFunc"/>
</dbReference>
<evidence type="ECO:0000313" key="8">
    <source>
        <dbReference type="EMBL" id="EGB16661.1"/>
    </source>
</evidence>
<dbReference type="Proteomes" id="UP000007845">
    <property type="component" value="Chromosome"/>
</dbReference>
<evidence type="ECO:0000256" key="6">
    <source>
        <dbReference type="SAM" id="SignalP"/>
    </source>
</evidence>
<dbReference type="STRING" id="641491.DND132_3458"/>
<comment type="subcellular location">
    <subcellularLocation>
        <location evidence="1">Cell outer membrane</location>
    </subcellularLocation>
</comment>
<keyword evidence="3" id="KW-0998">Cell outer membrane</keyword>
<feature type="signal peptide" evidence="6">
    <location>
        <begin position="1"/>
        <end position="19"/>
    </location>
</feature>
<dbReference type="RefSeq" id="WP_014324085.1">
    <property type="nucleotide sequence ID" value="NC_016803.1"/>
</dbReference>
<dbReference type="AlphaFoldDB" id="F0JL62"/>
<keyword evidence="9" id="KW-1185">Reference proteome</keyword>
<dbReference type="EMBL" id="CP003220">
    <property type="protein sequence ID" value="EGB16661.1"/>
    <property type="molecule type" value="Genomic_DNA"/>
</dbReference>
<keyword evidence="6" id="KW-0732">Signal</keyword>
<proteinExistence type="predicted"/>
<dbReference type="KEGG" id="ddn:DND132_3458"/>
<dbReference type="PRINTS" id="PR01021">
    <property type="entry name" value="OMPADOMAIN"/>
</dbReference>
<name>F0JL62_9BACT</name>
<evidence type="ECO:0000256" key="1">
    <source>
        <dbReference type="ARBA" id="ARBA00004442"/>
    </source>
</evidence>
<feature type="domain" description="OmpA-like" evidence="7">
    <location>
        <begin position="270"/>
        <end position="390"/>
    </location>
</feature>
<evidence type="ECO:0000259" key="7">
    <source>
        <dbReference type="PROSITE" id="PS51123"/>
    </source>
</evidence>
<evidence type="ECO:0000313" key="9">
    <source>
        <dbReference type="Proteomes" id="UP000007845"/>
    </source>
</evidence>
<dbReference type="PANTHER" id="PTHR30329">
    <property type="entry name" value="STATOR ELEMENT OF FLAGELLAR MOTOR COMPLEX"/>
    <property type="match status" value="1"/>
</dbReference>
<dbReference type="SUPFAM" id="SSF103088">
    <property type="entry name" value="OmpA-like"/>
    <property type="match status" value="1"/>
</dbReference>
<dbReference type="eggNOG" id="COG2885">
    <property type="taxonomic scope" value="Bacteria"/>
</dbReference>
<evidence type="ECO:0000256" key="2">
    <source>
        <dbReference type="ARBA" id="ARBA00023136"/>
    </source>
</evidence>
<dbReference type="Pfam" id="PF00691">
    <property type="entry name" value="OmpA"/>
    <property type="match status" value="1"/>
</dbReference>
<protein>
    <submittedName>
        <fullName evidence="8">OmpA/MotB domain protein</fullName>
    </submittedName>
</protein>
<dbReference type="InterPro" id="IPR036737">
    <property type="entry name" value="OmpA-like_sf"/>
</dbReference>
<feature type="region of interest" description="Disordered" evidence="5">
    <location>
        <begin position="228"/>
        <end position="275"/>
    </location>
</feature>
<dbReference type="InterPro" id="IPR006665">
    <property type="entry name" value="OmpA-like"/>
</dbReference>
<dbReference type="PROSITE" id="PS51257">
    <property type="entry name" value="PROKAR_LIPOPROTEIN"/>
    <property type="match status" value="1"/>
</dbReference>
<feature type="chain" id="PRO_5003252093" evidence="6">
    <location>
        <begin position="20"/>
        <end position="392"/>
    </location>
</feature>
<dbReference type="Gene3D" id="3.30.1330.60">
    <property type="entry name" value="OmpA-like domain"/>
    <property type="match status" value="1"/>
</dbReference>
<dbReference type="PANTHER" id="PTHR30329:SF21">
    <property type="entry name" value="LIPOPROTEIN YIAD-RELATED"/>
    <property type="match status" value="1"/>
</dbReference>
<organism evidence="8 9">
    <name type="scientific">Pseudodesulfovibrio mercurii</name>
    <dbReference type="NCBI Taxonomy" id="641491"/>
    <lineage>
        <taxon>Bacteria</taxon>
        <taxon>Pseudomonadati</taxon>
        <taxon>Thermodesulfobacteriota</taxon>
        <taxon>Desulfovibrionia</taxon>
        <taxon>Desulfovibrionales</taxon>
        <taxon>Desulfovibrionaceae</taxon>
    </lineage>
</organism>
<dbReference type="PROSITE" id="PS51123">
    <property type="entry name" value="OMPA_2"/>
    <property type="match status" value="1"/>
</dbReference>
<dbReference type="OrthoDB" id="5422390at2"/>
<dbReference type="eggNOG" id="COG1462">
    <property type="taxonomic scope" value="Bacteria"/>
</dbReference>
<feature type="compositionally biased region" description="Basic and acidic residues" evidence="5">
    <location>
        <begin position="260"/>
        <end position="270"/>
    </location>
</feature>
<evidence type="ECO:0000256" key="5">
    <source>
        <dbReference type="SAM" id="MobiDB-lite"/>
    </source>
</evidence>
<reference evidence="8 9" key="1">
    <citation type="journal article" date="2011" name="J. Bacteriol.">
        <title>Genome sequence of the mercury-methylating strain Desulfovibrio desulfuricans ND132.</title>
        <authorList>
            <person name="Brown S.D."/>
            <person name="Gilmour C.C."/>
            <person name="Kucken A.M."/>
            <person name="Wall J.D."/>
            <person name="Elias D.A."/>
            <person name="Brandt C.C."/>
            <person name="Podar M."/>
            <person name="Chertkov O."/>
            <person name="Held B."/>
            <person name="Bruce D.C."/>
            <person name="Detter J.C."/>
            <person name="Tapia R."/>
            <person name="Han C.S."/>
            <person name="Goodwin L.A."/>
            <person name="Cheng J.F."/>
            <person name="Pitluck S."/>
            <person name="Woyke T."/>
            <person name="Mikhailova N."/>
            <person name="Ivanova N.N."/>
            <person name="Han J."/>
            <person name="Lucas S."/>
            <person name="Lapidus A.L."/>
            <person name="Land M.L."/>
            <person name="Hauser L.J."/>
            <person name="Palumbo A.V."/>
        </authorList>
    </citation>
    <scope>NUCLEOTIDE SEQUENCE [LARGE SCALE GENOMIC DNA]</scope>
    <source>
        <strain evidence="8 9">ND132</strain>
    </source>
</reference>
<evidence type="ECO:0000256" key="4">
    <source>
        <dbReference type="PROSITE-ProRule" id="PRU00473"/>
    </source>
</evidence>